<keyword evidence="2" id="KW-1185">Reference proteome</keyword>
<reference evidence="1 2" key="1">
    <citation type="submission" date="2021-08" db="EMBL/GenBank/DDBJ databases">
        <title>WGS assembly of Ceratopteris richardii.</title>
        <authorList>
            <person name="Marchant D.B."/>
            <person name="Chen G."/>
            <person name="Jenkins J."/>
            <person name="Shu S."/>
            <person name="Leebens-Mack J."/>
            <person name="Grimwood J."/>
            <person name="Schmutz J."/>
            <person name="Soltis P."/>
            <person name="Soltis D."/>
            <person name="Chen Z.-H."/>
        </authorList>
    </citation>
    <scope>NUCLEOTIDE SEQUENCE [LARGE SCALE GENOMIC DNA]</scope>
    <source>
        <strain evidence="1">Whitten #5841</strain>
        <tissue evidence="1">Leaf</tissue>
    </source>
</reference>
<dbReference type="Proteomes" id="UP000825935">
    <property type="component" value="Chromosome 23"/>
</dbReference>
<dbReference type="AlphaFoldDB" id="A0A8T2S0Y0"/>
<sequence>MQQTPVIREAVNPLFYLRILSDPDIQYGKLSQRQILRLFVTGYQAMSLYYRHGRLCHCIIDRKGELHVRTSNALSLTCTCISMALRVITNELNMRISNVWTRTLPDHFNEYYLQIQCLHMIVLISLSVVPYFCDDFHKENDARGEPEIQL</sequence>
<comment type="caution">
    <text evidence="1">The sequence shown here is derived from an EMBL/GenBank/DDBJ whole genome shotgun (WGS) entry which is preliminary data.</text>
</comment>
<organism evidence="1 2">
    <name type="scientific">Ceratopteris richardii</name>
    <name type="common">Triangle waterfern</name>
    <dbReference type="NCBI Taxonomy" id="49495"/>
    <lineage>
        <taxon>Eukaryota</taxon>
        <taxon>Viridiplantae</taxon>
        <taxon>Streptophyta</taxon>
        <taxon>Embryophyta</taxon>
        <taxon>Tracheophyta</taxon>
        <taxon>Polypodiopsida</taxon>
        <taxon>Polypodiidae</taxon>
        <taxon>Polypodiales</taxon>
        <taxon>Pteridineae</taxon>
        <taxon>Pteridaceae</taxon>
        <taxon>Parkerioideae</taxon>
        <taxon>Ceratopteris</taxon>
    </lineage>
</organism>
<accession>A0A8T2S0Y0</accession>
<proteinExistence type="predicted"/>
<evidence type="ECO:0000313" key="2">
    <source>
        <dbReference type="Proteomes" id="UP000825935"/>
    </source>
</evidence>
<protein>
    <submittedName>
        <fullName evidence="1">Uncharacterized protein</fullName>
    </submittedName>
</protein>
<evidence type="ECO:0000313" key="1">
    <source>
        <dbReference type="EMBL" id="KAH7302172.1"/>
    </source>
</evidence>
<name>A0A8T2S0Y0_CERRI</name>
<gene>
    <name evidence="1" type="ORF">KP509_23G059500</name>
</gene>
<dbReference type="EMBL" id="CM035428">
    <property type="protein sequence ID" value="KAH7302172.1"/>
    <property type="molecule type" value="Genomic_DNA"/>
</dbReference>